<dbReference type="EMBL" id="BMAW01024083">
    <property type="protein sequence ID" value="GFT86365.1"/>
    <property type="molecule type" value="Genomic_DNA"/>
</dbReference>
<name>A0A8X6U6I4_NEPPI</name>
<comment type="caution">
    <text evidence="2">The sequence shown here is derived from an EMBL/GenBank/DDBJ whole genome shotgun (WGS) entry which is preliminary data.</text>
</comment>
<evidence type="ECO:0000313" key="3">
    <source>
        <dbReference type="Proteomes" id="UP000887013"/>
    </source>
</evidence>
<organism evidence="2 3">
    <name type="scientific">Nephila pilipes</name>
    <name type="common">Giant wood spider</name>
    <name type="synonym">Nephila maculata</name>
    <dbReference type="NCBI Taxonomy" id="299642"/>
    <lineage>
        <taxon>Eukaryota</taxon>
        <taxon>Metazoa</taxon>
        <taxon>Ecdysozoa</taxon>
        <taxon>Arthropoda</taxon>
        <taxon>Chelicerata</taxon>
        <taxon>Arachnida</taxon>
        <taxon>Araneae</taxon>
        <taxon>Araneomorphae</taxon>
        <taxon>Entelegynae</taxon>
        <taxon>Araneoidea</taxon>
        <taxon>Nephilidae</taxon>
        <taxon>Nephila</taxon>
    </lineage>
</organism>
<accession>A0A8X6U6I4</accession>
<keyword evidence="3" id="KW-1185">Reference proteome</keyword>
<evidence type="ECO:0000256" key="1">
    <source>
        <dbReference type="SAM" id="MobiDB-lite"/>
    </source>
</evidence>
<feature type="compositionally biased region" description="Basic residues" evidence="1">
    <location>
        <begin position="125"/>
        <end position="142"/>
    </location>
</feature>
<evidence type="ECO:0000313" key="2">
    <source>
        <dbReference type="EMBL" id="GFT86365.1"/>
    </source>
</evidence>
<feature type="compositionally biased region" description="Basic and acidic residues" evidence="1">
    <location>
        <begin position="82"/>
        <end position="118"/>
    </location>
</feature>
<dbReference type="Proteomes" id="UP000887013">
    <property type="component" value="Unassembled WGS sequence"/>
</dbReference>
<reference evidence="2" key="1">
    <citation type="submission" date="2020-08" db="EMBL/GenBank/DDBJ databases">
        <title>Multicomponent nature underlies the extraordinary mechanical properties of spider dragline silk.</title>
        <authorList>
            <person name="Kono N."/>
            <person name="Nakamura H."/>
            <person name="Mori M."/>
            <person name="Yoshida Y."/>
            <person name="Ohtoshi R."/>
            <person name="Malay A.D."/>
            <person name="Moran D.A.P."/>
            <person name="Tomita M."/>
            <person name="Numata K."/>
            <person name="Arakawa K."/>
        </authorList>
    </citation>
    <scope>NUCLEOTIDE SEQUENCE</scope>
</reference>
<protein>
    <submittedName>
        <fullName evidence="2">Uncharacterized protein</fullName>
    </submittedName>
</protein>
<dbReference type="AlphaFoldDB" id="A0A8X6U6I4"/>
<proteinExistence type="predicted"/>
<sequence length="142" mass="16568">MSSHPSDQIPLQWCPVYPNTEKGVGSSLRVLPEISFSGKENVSEFLDNIDNNVSYYEITTNLACAYLKDHLIGRTKDWFEDGERSRAKQVETKGNKGLAREESTKEDQWRGKRMRSEELTESFNNHKRQHQSKRRPPGRRNW</sequence>
<feature type="region of interest" description="Disordered" evidence="1">
    <location>
        <begin position="82"/>
        <end position="142"/>
    </location>
</feature>
<gene>
    <name evidence="2" type="ORF">NPIL_613941</name>
</gene>